<evidence type="ECO:0000313" key="2">
    <source>
        <dbReference type="Proteomes" id="UP000035681"/>
    </source>
</evidence>
<evidence type="ECO:0000313" key="3">
    <source>
        <dbReference type="WBParaSite" id="SSTP_0000816700.1"/>
    </source>
</evidence>
<dbReference type="WBParaSite" id="TCONS_00001934.p1">
    <property type="protein sequence ID" value="TCONS_00001934.p1"/>
    <property type="gene ID" value="XLOC_001844"/>
</dbReference>
<evidence type="ECO:0000256" key="1">
    <source>
        <dbReference type="SAM" id="Phobius"/>
    </source>
</evidence>
<organism evidence="3">
    <name type="scientific">Strongyloides stercoralis</name>
    <name type="common">Threadworm</name>
    <dbReference type="NCBI Taxonomy" id="6248"/>
    <lineage>
        <taxon>Eukaryota</taxon>
        <taxon>Metazoa</taxon>
        <taxon>Ecdysozoa</taxon>
        <taxon>Nematoda</taxon>
        <taxon>Chromadorea</taxon>
        <taxon>Rhabditida</taxon>
        <taxon>Tylenchina</taxon>
        <taxon>Panagrolaimomorpha</taxon>
        <taxon>Strongyloidoidea</taxon>
        <taxon>Strongyloididae</taxon>
        <taxon>Strongyloides</taxon>
    </lineage>
</organism>
<keyword evidence="1" id="KW-0812">Transmembrane</keyword>
<protein>
    <submittedName>
        <fullName evidence="3 4">Uncharacterized protein</fullName>
    </submittedName>
</protein>
<name>A0A0K0EFA4_STRER</name>
<keyword evidence="2" id="KW-1185">Reference proteome</keyword>
<dbReference type="AlphaFoldDB" id="A0A0K0EFA4"/>
<sequence length="335" mass="39032">MLLIASLQTSFFIILSLLTIIIHPCFVWNPFVCRWEILCPILTSTLPPIITTTSTIHTSTTTISKITTTESVEIDTTFFTPPIQTSTRIPINTTAICDIITSVVTSGSYVPRGDDVQRQYFYHNYNNKLKPILCRRGKRFIRRGRCCCRRIVKPKCRCCRRACQVRPQIYANSCGGNVYQPYQQFTTQSYYQPFQQFTTQSYYQPYQQTTTQSSYQPYQQITTPYPYHVEETFTEKSLPSESKQLPELIKTPNLSFASEIFDKTEVQPSTYNKKYFYQTLSNDNIISSYFDKILNKYKKEIVPIKTTSPQYINPFNNYQSVINVSEKISEMEKQF</sequence>
<feature type="transmembrane region" description="Helical" evidence="1">
    <location>
        <begin position="12"/>
        <end position="31"/>
    </location>
</feature>
<dbReference type="Proteomes" id="UP000035681">
    <property type="component" value="Unplaced"/>
</dbReference>
<keyword evidence="1" id="KW-1133">Transmembrane helix</keyword>
<keyword evidence="1" id="KW-0472">Membrane</keyword>
<accession>A0A0K0EFA4</accession>
<proteinExistence type="predicted"/>
<dbReference type="WBParaSite" id="SSTP_0000816700.1">
    <property type="protein sequence ID" value="SSTP_0000816700.1"/>
    <property type="gene ID" value="SSTP_0000816700"/>
</dbReference>
<evidence type="ECO:0000313" key="4">
    <source>
        <dbReference type="WBParaSite" id="TCONS_00001934.p1"/>
    </source>
</evidence>
<reference evidence="3" key="1">
    <citation type="submission" date="2015-08" db="UniProtKB">
        <authorList>
            <consortium name="WormBaseParasite"/>
        </authorList>
    </citation>
    <scope>IDENTIFICATION</scope>
</reference>